<dbReference type="PRINTS" id="PR01239">
    <property type="entry name" value="EP450IICYP52"/>
</dbReference>
<evidence type="ECO:0000256" key="4">
    <source>
        <dbReference type="ARBA" id="ARBA00022723"/>
    </source>
</evidence>
<dbReference type="GO" id="GO:0020037">
    <property type="term" value="F:heme binding"/>
    <property type="evidence" value="ECO:0007669"/>
    <property type="project" value="InterPro"/>
</dbReference>
<keyword evidence="4" id="KW-0479">Metal-binding</keyword>
<reference evidence="8" key="1">
    <citation type="submission" date="2021-03" db="EMBL/GenBank/DDBJ databases">
        <authorList>
            <person name="Tagirdzhanova G."/>
        </authorList>
    </citation>
    <scope>NUCLEOTIDE SEQUENCE</scope>
</reference>
<proteinExistence type="inferred from homology"/>
<dbReference type="GO" id="GO:0016712">
    <property type="term" value="F:oxidoreductase activity, acting on paired donors, with incorporation or reduction of molecular oxygen, reduced flavin or flavoprotein as one donor, and incorporation of one atom of oxygen"/>
    <property type="evidence" value="ECO:0007669"/>
    <property type="project" value="InterPro"/>
</dbReference>
<evidence type="ECO:0000256" key="7">
    <source>
        <dbReference type="ARBA" id="ARBA00023033"/>
    </source>
</evidence>
<keyword evidence="5" id="KW-0560">Oxidoreductase</keyword>
<dbReference type="InterPro" id="IPR002974">
    <property type="entry name" value="Cyt_P450_E_CYP52_ascomycetes"/>
</dbReference>
<gene>
    <name evidence="8" type="ORF">HETSPECPRED_004023</name>
</gene>
<evidence type="ECO:0000256" key="5">
    <source>
        <dbReference type="ARBA" id="ARBA00023002"/>
    </source>
</evidence>
<dbReference type="AlphaFoldDB" id="A0A8H3F7F3"/>
<name>A0A8H3F7F3_9LECA</name>
<dbReference type="PANTHER" id="PTHR24287">
    <property type="entry name" value="P450, PUTATIVE (EUROFUNG)-RELATED"/>
    <property type="match status" value="1"/>
</dbReference>
<protein>
    <recommendedName>
        <fullName evidence="10">Cytochrome P450</fullName>
    </recommendedName>
</protein>
<dbReference type="EMBL" id="CAJPDS010000024">
    <property type="protein sequence ID" value="CAF9919516.1"/>
    <property type="molecule type" value="Genomic_DNA"/>
</dbReference>
<dbReference type="InterPro" id="IPR001128">
    <property type="entry name" value="Cyt_P450"/>
</dbReference>
<evidence type="ECO:0000256" key="3">
    <source>
        <dbReference type="ARBA" id="ARBA00022617"/>
    </source>
</evidence>
<dbReference type="Pfam" id="PF00067">
    <property type="entry name" value="p450"/>
    <property type="match status" value="1"/>
</dbReference>
<keyword evidence="6" id="KW-0408">Iron</keyword>
<dbReference type="SUPFAM" id="SSF48264">
    <property type="entry name" value="Cytochrome P450"/>
    <property type="match status" value="1"/>
</dbReference>
<keyword evidence="9" id="KW-1185">Reference proteome</keyword>
<dbReference type="PANTHER" id="PTHR24287:SF1">
    <property type="entry name" value="P450, PUTATIVE (EUROFUNG)-RELATED"/>
    <property type="match status" value="1"/>
</dbReference>
<comment type="cofactor">
    <cofactor evidence="1">
        <name>heme</name>
        <dbReference type="ChEBI" id="CHEBI:30413"/>
    </cofactor>
</comment>
<keyword evidence="7" id="KW-0503">Monooxygenase</keyword>
<evidence type="ECO:0000256" key="2">
    <source>
        <dbReference type="ARBA" id="ARBA00010617"/>
    </source>
</evidence>
<dbReference type="InterPro" id="IPR036396">
    <property type="entry name" value="Cyt_P450_sf"/>
</dbReference>
<dbReference type="OrthoDB" id="1470350at2759"/>
<sequence length="405" mass="46249">MKIDSASATGHPEGRVPAGAAISSAFRHGLNLRQVLLALVIATFTYRFIKRAIQNRVRPRRSHAAADEAFAAKNGCKPVRSVFPYKWPFALDLLYRQYQVNKTQRLLAFQTQFFDRLGSTIEFRLFGDIGFFTFNPKNIEAILSTNFEDYGLGSRSDALRAFLGEGIFTQDGAQWKHSREMLRRPFVKMHYQDLTGFGEHINDLITHLKSCSGIVDLQPFFFRFTLATTTALIFGQPIKDYASETQHAFARSFDHASLISATRIRLADFFWAYTPSKYTESCKTVKEYATGFVEQAMQSTDEDTSKPETKYAFIRDLYNEYKDPILVRDQLVNVLIAGRDTTAALLSWTFFLLVRHPPVLIRLRQEILAVVEEGTLNRGHIQKLRWLKCVLNESMVSVTIINLRG</sequence>
<evidence type="ECO:0000256" key="1">
    <source>
        <dbReference type="ARBA" id="ARBA00001971"/>
    </source>
</evidence>
<comment type="similarity">
    <text evidence="2">Belongs to the cytochrome P450 family.</text>
</comment>
<keyword evidence="3" id="KW-0349">Heme</keyword>
<evidence type="ECO:0000313" key="9">
    <source>
        <dbReference type="Proteomes" id="UP000664521"/>
    </source>
</evidence>
<evidence type="ECO:0008006" key="10">
    <source>
        <dbReference type="Google" id="ProtNLM"/>
    </source>
</evidence>
<comment type="caution">
    <text evidence="8">The sequence shown here is derived from an EMBL/GenBank/DDBJ whole genome shotgun (WGS) entry which is preliminary data.</text>
</comment>
<evidence type="ECO:0000256" key="6">
    <source>
        <dbReference type="ARBA" id="ARBA00023004"/>
    </source>
</evidence>
<dbReference type="InterPro" id="IPR047146">
    <property type="entry name" value="Cyt_P450_E_CYP52_fungi"/>
</dbReference>
<dbReference type="Proteomes" id="UP000664521">
    <property type="component" value="Unassembled WGS sequence"/>
</dbReference>
<evidence type="ECO:0000313" key="8">
    <source>
        <dbReference type="EMBL" id="CAF9919516.1"/>
    </source>
</evidence>
<dbReference type="Gene3D" id="1.10.630.10">
    <property type="entry name" value="Cytochrome P450"/>
    <property type="match status" value="1"/>
</dbReference>
<organism evidence="8 9">
    <name type="scientific">Heterodermia speciosa</name>
    <dbReference type="NCBI Taxonomy" id="116794"/>
    <lineage>
        <taxon>Eukaryota</taxon>
        <taxon>Fungi</taxon>
        <taxon>Dikarya</taxon>
        <taxon>Ascomycota</taxon>
        <taxon>Pezizomycotina</taxon>
        <taxon>Lecanoromycetes</taxon>
        <taxon>OSLEUM clade</taxon>
        <taxon>Lecanoromycetidae</taxon>
        <taxon>Caliciales</taxon>
        <taxon>Physciaceae</taxon>
        <taxon>Heterodermia</taxon>
    </lineage>
</organism>
<dbReference type="GO" id="GO:0005506">
    <property type="term" value="F:iron ion binding"/>
    <property type="evidence" value="ECO:0007669"/>
    <property type="project" value="InterPro"/>
</dbReference>
<accession>A0A8H3F7F3</accession>